<reference evidence="2 3" key="1">
    <citation type="submission" date="2016-03" db="EMBL/GenBank/DDBJ databases">
        <title>Cyphomyrmex costatus WGS genome.</title>
        <authorList>
            <person name="Nygaard S."/>
            <person name="Hu H."/>
            <person name="Boomsma J."/>
            <person name="Zhang G."/>
        </authorList>
    </citation>
    <scope>NUCLEOTIDE SEQUENCE [LARGE SCALE GENOMIC DNA]</scope>
    <source>
        <strain evidence="2">MS0001</strain>
        <tissue evidence="2">Whole body</tissue>
    </source>
</reference>
<dbReference type="EMBL" id="KQ977634">
    <property type="protein sequence ID" value="KYN01201.1"/>
    <property type="molecule type" value="Genomic_DNA"/>
</dbReference>
<evidence type="ECO:0000256" key="1">
    <source>
        <dbReference type="SAM" id="MobiDB-lite"/>
    </source>
</evidence>
<sequence length="156" mass="17171">MHAEALTRGNLSRRPVLPFRNVYDERGGCSARGLNEKSVALVEEAFKKVTSSTMIPKAVRHRDDSCRVKSLSKKKAVKGKGWFVSTVEARWRSLAGQSHLDPVVHRAIRGSTSPTTSSYVPLRDPYTLQRLSHPTKLTHPPSRIGTSGPATLDVAN</sequence>
<proteinExistence type="predicted"/>
<dbReference type="Proteomes" id="UP000078542">
    <property type="component" value="Unassembled WGS sequence"/>
</dbReference>
<keyword evidence="3" id="KW-1185">Reference proteome</keyword>
<gene>
    <name evidence="2" type="ORF">ALC62_08044</name>
</gene>
<evidence type="ECO:0000313" key="2">
    <source>
        <dbReference type="EMBL" id="KYN01201.1"/>
    </source>
</evidence>
<dbReference type="AlphaFoldDB" id="A0A195CKF3"/>
<feature type="region of interest" description="Disordered" evidence="1">
    <location>
        <begin position="130"/>
        <end position="156"/>
    </location>
</feature>
<protein>
    <submittedName>
        <fullName evidence="2">Uncharacterized protein</fullName>
    </submittedName>
</protein>
<accession>A0A195CKF3</accession>
<evidence type="ECO:0000313" key="3">
    <source>
        <dbReference type="Proteomes" id="UP000078542"/>
    </source>
</evidence>
<organism evidence="2 3">
    <name type="scientific">Cyphomyrmex costatus</name>
    <dbReference type="NCBI Taxonomy" id="456900"/>
    <lineage>
        <taxon>Eukaryota</taxon>
        <taxon>Metazoa</taxon>
        <taxon>Ecdysozoa</taxon>
        <taxon>Arthropoda</taxon>
        <taxon>Hexapoda</taxon>
        <taxon>Insecta</taxon>
        <taxon>Pterygota</taxon>
        <taxon>Neoptera</taxon>
        <taxon>Endopterygota</taxon>
        <taxon>Hymenoptera</taxon>
        <taxon>Apocrita</taxon>
        <taxon>Aculeata</taxon>
        <taxon>Formicoidea</taxon>
        <taxon>Formicidae</taxon>
        <taxon>Myrmicinae</taxon>
        <taxon>Cyphomyrmex</taxon>
    </lineage>
</organism>
<name>A0A195CKF3_9HYME</name>